<dbReference type="EMBL" id="UOFJ01000050">
    <property type="protein sequence ID" value="VAW61745.1"/>
    <property type="molecule type" value="Genomic_DNA"/>
</dbReference>
<protein>
    <submittedName>
        <fullName evidence="7">Rhomboid family protein</fullName>
    </submittedName>
</protein>
<accession>A0A3B0X0F0</accession>
<evidence type="ECO:0000256" key="4">
    <source>
        <dbReference type="ARBA" id="ARBA00023136"/>
    </source>
</evidence>
<evidence type="ECO:0000256" key="5">
    <source>
        <dbReference type="SAM" id="Phobius"/>
    </source>
</evidence>
<dbReference type="AlphaFoldDB" id="A0A3B0X0F0"/>
<feature type="transmembrane region" description="Helical" evidence="5">
    <location>
        <begin position="39"/>
        <end position="59"/>
    </location>
</feature>
<reference evidence="7" key="1">
    <citation type="submission" date="2018-06" db="EMBL/GenBank/DDBJ databases">
        <authorList>
            <person name="Zhirakovskaya E."/>
        </authorList>
    </citation>
    <scope>NUCLEOTIDE SEQUENCE</scope>
</reference>
<comment type="subcellular location">
    <subcellularLocation>
        <location evidence="1">Membrane</location>
        <topology evidence="1">Multi-pass membrane protein</topology>
    </subcellularLocation>
</comment>
<organism evidence="7">
    <name type="scientific">hydrothermal vent metagenome</name>
    <dbReference type="NCBI Taxonomy" id="652676"/>
    <lineage>
        <taxon>unclassified sequences</taxon>
        <taxon>metagenomes</taxon>
        <taxon>ecological metagenomes</taxon>
    </lineage>
</organism>
<sequence>MQDNNINKNNRLLDSLSTVHTPEGVDIYLRLAGIWPRSVAWLLDMAIRLGLYIFLSYVFAALGDFGAGLILIAIFLIEWLYPVVFEVLNMGMTPGKKSIGIQVLNSDGTPIGWSASLLRNILRTVDFLPFFYGFGLISMLFNSRFQRLGDLAADTLVVYYNNTSAFPEIPRHDAIKPAFELNLVEQQAIIRYAERTKQLSNERLDELAEILNPLEVNTHHMTKDKLLGIANGLTGRQ</sequence>
<feature type="transmembrane region" description="Helical" evidence="5">
    <location>
        <begin position="65"/>
        <end position="88"/>
    </location>
</feature>
<gene>
    <name evidence="7" type="ORF">MNBD_GAMMA10-1235</name>
</gene>
<dbReference type="InterPro" id="IPR010432">
    <property type="entry name" value="RDD"/>
</dbReference>
<keyword evidence="3 5" id="KW-1133">Transmembrane helix</keyword>
<dbReference type="PANTHER" id="PTHR38480">
    <property type="entry name" value="SLR0254 PROTEIN"/>
    <property type="match status" value="1"/>
</dbReference>
<dbReference type="GO" id="GO:0016020">
    <property type="term" value="C:membrane"/>
    <property type="evidence" value="ECO:0007669"/>
    <property type="project" value="UniProtKB-SubCell"/>
</dbReference>
<evidence type="ECO:0000256" key="2">
    <source>
        <dbReference type="ARBA" id="ARBA00022692"/>
    </source>
</evidence>
<dbReference type="PANTHER" id="PTHR38480:SF1">
    <property type="entry name" value="SLR0254 PROTEIN"/>
    <property type="match status" value="1"/>
</dbReference>
<dbReference type="Pfam" id="PF06271">
    <property type="entry name" value="RDD"/>
    <property type="match status" value="1"/>
</dbReference>
<name>A0A3B0X0F0_9ZZZZ</name>
<keyword evidence="2 5" id="KW-0812">Transmembrane</keyword>
<keyword evidence="4 5" id="KW-0472">Membrane</keyword>
<evidence type="ECO:0000313" key="7">
    <source>
        <dbReference type="EMBL" id="VAW61745.1"/>
    </source>
</evidence>
<feature type="domain" description="RDD" evidence="6">
    <location>
        <begin position="31"/>
        <end position="153"/>
    </location>
</feature>
<evidence type="ECO:0000256" key="3">
    <source>
        <dbReference type="ARBA" id="ARBA00022989"/>
    </source>
</evidence>
<evidence type="ECO:0000259" key="6">
    <source>
        <dbReference type="Pfam" id="PF06271"/>
    </source>
</evidence>
<proteinExistence type="predicted"/>
<evidence type="ECO:0000256" key="1">
    <source>
        <dbReference type="ARBA" id="ARBA00004141"/>
    </source>
</evidence>